<organism evidence="2">
    <name type="scientific">marine sediment metagenome</name>
    <dbReference type="NCBI Taxonomy" id="412755"/>
    <lineage>
        <taxon>unclassified sequences</taxon>
        <taxon>metagenomes</taxon>
        <taxon>ecological metagenomes</taxon>
    </lineage>
</organism>
<dbReference type="InterPro" id="IPR020904">
    <property type="entry name" value="Sc_DH/Rdtase_CS"/>
</dbReference>
<feature type="non-terminal residue" evidence="2">
    <location>
        <position position="152"/>
    </location>
</feature>
<protein>
    <recommendedName>
        <fullName evidence="3">Short-chain dehydrogenase/reductase SDR</fullName>
    </recommendedName>
</protein>
<reference evidence="2" key="1">
    <citation type="journal article" date="2014" name="Front. Microbiol.">
        <title>High frequency of phylogenetically diverse reductive dehalogenase-homologous genes in deep subseafloor sedimentary metagenomes.</title>
        <authorList>
            <person name="Kawai M."/>
            <person name="Futagami T."/>
            <person name="Toyoda A."/>
            <person name="Takaki Y."/>
            <person name="Nishi S."/>
            <person name="Hori S."/>
            <person name="Arai W."/>
            <person name="Tsubouchi T."/>
            <person name="Morono Y."/>
            <person name="Uchiyama I."/>
            <person name="Ito T."/>
            <person name="Fujiyama A."/>
            <person name="Inagaki F."/>
            <person name="Takami H."/>
        </authorList>
    </citation>
    <scope>NUCLEOTIDE SEQUENCE</scope>
    <source>
        <strain evidence="2">Expedition CK06-06</strain>
    </source>
</reference>
<evidence type="ECO:0008006" key="3">
    <source>
        <dbReference type="Google" id="ProtNLM"/>
    </source>
</evidence>
<dbReference type="SUPFAM" id="SSF51735">
    <property type="entry name" value="NAD(P)-binding Rossmann-fold domains"/>
    <property type="match status" value="1"/>
</dbReference>
<dbReference type="PROSITE" id="PS00061">
    <property type="entry name" value="ADH_SHORT"/>
    <property type="match status" value="1"/>
</dbReference>
<dbReference type="Pfam" id="PF00106">
    <property type="entry name" value="adh_short"/>
    <property type="match status" value="1"/>
</dbReference>
<dbReference type="GO" id="GO:0016616">
    <property type="term" value="F:oxidoreductase activity, acting on the CH-OH group of donors, NAD or NADP as acceptor"/>
    <property type="evidence" value="ECO:0007669"/>
    <property type="project" value="TreeGrafter"/>
</dbReference>
<dbReference type="EMBL" id="BARU01045387">
    <property type="protein sequence ID" value="GAH92830.1"/>
    <property type="molecule type" value="Genomic_DNA"/>
</dbReference>
<dbReference type="PANTHER" id="PTHR42760">
    <property type="entry name" value="SHORT-CHAIN DEHYDROGENASES/REDUCTASES FAMILY MEMBER"/>
    <property type="match status" value="1"/>
</dbReference>
<dbReference type="PRINTS" id="PR00080">
    <property type="entry name" value="SDRFAMILY"/>
</dbReference>
<name>X1KGS9_9ZZZZ</name>
<gene>
    <name evidence="2" type="ORF">S03H2_68890</name>
</gene>
<sequence>VADLNLEGAEHVAQRLREQHGVRAIAAHVDVTREEHVEAMVEQAVEGLGRIDILVSNAGILISGDTTEFDVERWRRVIDVNLVGYMICAKHVARVMLQQKSGAIIQINSKSGKRGSFKNSAYAASKFGGIGLTQSLALEFAPHGIRVNAVCP</sequence>
<dbReference type="PRINTS" id="PR00081">
    <property type="entry name" value="GDHRDH"/>
</dbReference>
<dbReference type="PANTHER" id="PTHR42760:SF105">
    <property type="entry name" value="SORBITOL-6-PHOSPHATE 2-DEHYDROGENASE"/>
    <property type="match status" value="1"/>
</dbReference>
<comment type="caution">
    <text evidence="2">The sequence shown here is derived from an EMBL/GenBank/DDBJ whole genome shotgun (WGS) entry which is preliminary data.</text>
</comment>
<dbReference type="InterPro" id="IPR002347">
    <property type="entry name" value="SDR_fam"/>
</dbReference>
<evidence type="ECO:0000256" key="1">
    <source>
        <dbReference type="ARBA" id="ARBA00006484"/>
    </source>
</evidence>
<comment type="similarity">
    <text evidence="1">Belongs to the short-chain dehydrogenases/reductases (SDR) family.</text>
</comment>
<dbReference type="Gene3D" id="3.40.50.720">
    <property type="entry name" value="NAD(P)-binding Rossmann-like Domain"/>
    <property type="match status" value="1"/>
</dbReference>
<evidence type="ECO:0000313" key="2">
    <source>
        <dbReference type="EMBL" id="GAH92830.1"/>
    </source>
</evidence>
<feature type="non-terminal residue" evidence="2">
    <location>
        <position position="1"/>
    </location>
</feature>
<accession>X1KGS9</accession>
<dbReference type="AlphaFoldDB" id="X1KGS9"/>
<dbReference type="InterPro" id="IPR036291">
    <property type="entry name" value="NAD(P)-bd_dom_sf"/>
</dbReference>
<proteinExistence type="inferred from homology"/>